<evidence type="ECO:0000313" key="3">
    <source>
        <dbReference type="Proteomes" id="UP001595974"/>
    </source>
</evidence>
<sequence>MTNPRENCPLPLAERMRIASAWVLWWAMLSSFSLVSAFLVGITIFYLVGGLDLLSAVWHRKEEGNFLWVIAASAAGVPAGAIFGVSLWASLMRRTHWIDADRVKRMSGF</sequence>
<gene>
    <name evidence="2" type="ORF">ACFPTN_10185</name>
</gene>
<feature type="transmembrane region" description="Helical" evidence="1">
    <location>
        <begin position="66"/>
        <end position="89"/>
    </location>
</feature>
<protein>
    <submittedName>
        <fullName evidence="2">Uncharacterized protein</fullName>
    </submittedName>
</protein>
<evidence type="ECO:0000256" key="1">
    <source>
        <dbReference type="SAM" id="Phobius"/>
    </source>
</evidence>
<evidence type="ECO:0000313" key="2">
    <source>
        <dbReference type="EMBL" id="MFC5769740.1"/>
    </source>
</evidence>
<reference evidence="3" key="1">
    <citation type="journal article" date="2019" name="Int. J. Syst. Evol. Microbiol.">
        <title>The Global Catalogue of Microorganisms (GCM) 10K type strain sequencing project: providing services to taxonomists for standard genome sequencing and annotation.</title>
        <authorList>
            <consortium name="The Broad Institute Genomics Platform"/>
            <consortium name="The Broad Institute Genome Sequencing Center for Infectious Disease"/>
            <person name="Wu L."/>
            <person name="Ma J."/>
        </authorList>
    </citation>
    <scope>NUCLEOTIDE SEQUENCE [LARGE SCALE GENOMIC DNA]</scope>
    <source>
        <strain evidence="3">SHR3</strain>
    </source>
</reference>
<keyword evidence="1" id="KW-1133">Transmembrane helix</keyword>
<dbReference type="Proteomes" id="UP001595974">
    <property type="component" value="Unassembled WGS sequence"/>
</dbReference>
<proteinExistence type="predicted"/>
<organism evidence="2 3">
    <name type="scientific">Thauera sinica</name>
    <dbReference type="NCBI Taxonomy" id="2665146"/>
    <lineage>
        <taxon>Bacteria</taxon>
        <taxon>Pseudomonadati</taxon>
        <taxon>Pseudomonadota</taxon>
        <taxon>Betaproteobacteria</taxon>
        <taxon>Rhodocyclales</taxon>
        <taxon>Zoogloeaceae</taxon>
        <taxon>Thauera</taxon>
    </lineage>
</organism>
<keyword evidence="1" id="KW-0472">Membrane</keyword>
<keyword evidence="1" id="KW-0812">Transmembrane</keyword>
<feature type="transmembrane region" description="Helical" evidence="1">
    <location>
        <begin position="21"/>
        <end position="46"/>
    </location>
</feature>
<name>A0ABW1AR15_9RHOO</name>
<accession>A0ABW1AR15</accession>
<keyword evidence="3" id="KW-1185">Reference proteome</keyword>
<dbReference type="EMBL" id="JBHSOG010000032">
    <property type="protein sequence ID" value="MFC5769740.1"/>
    <property type="molecule type" value="Genomic_DNA"/>
</dbReference>
<dbReference type="RefSeq" id="WP_385961125.1">
    <property type="nucleotide sequence ID" value="NZ_JBHSOG010000032.1"/>
</dbReference>
<comment type="caution">
    <text evidence="2">The sequence shown here is derived from an EMBL/GenBank/DDBJ whole genome shotgun (WGS) entry which is preliminary data.</text>
</comment>